<feature type="transmembrane region" description="Helical" evidence="1">
    <location>
        <begin position="20"/>
        <end position="42"/>
    </location>
</feature>
<evidence type="ECO:0000313" key="3">
    <source>
        <dbReference type="Proteomes" id="UP000253410"/>
    </source>
</evidence>
<keyword evidence="1" id="KW-0812">Transmembrane</keyword>
<accession>A0A365XYP3</accession>
<reference evidence="2 3" key="1">
    <citation type="submission" date="2018-05" db="EMBL/GenBank/DDBJ databases">
        <title>Chitinophaga sp. K3CV102501T nov., isolated from isolated from a monsoon evergreen broad-leaved forest soil.</title>
        <authorList>
            <person name="Lv Y."/>
        </authorList>
    </citation>
    <scope>NUCLEOTIDE SEQUENCE [LARGE SCALE GENOMIC DNA]</scope>
    <source>
        <strain evidence="2 3">GDMCC 1.1325</strain>
    </source>
</reference>
<dbReference type="OrthoDB" id="1072981at2"/>
<dbReference type="InterPro" id="IPR012861">
    <property type="entry name" value="DUF1634"/>
</dbReference>
<sequence>MKFIKTLTGDRDIALLVGQVLRTGVITASIIAFVGGILYLAAHGADSVPDYSNFTGEGQEFTTFTGIFAGLATFKPSAVIQFGALILLATPILRVFFSLIGFVIEKDRMYIFITLIVLCIIFFSMFGGLKI</sequence>
<dbReference type="RefSeq" id="WP_113614097.1">
    <property type="nucleotide sequence ID" value="NZ_QFFJ01000001.1"/>
</dbReference>
<evidence type="ECO:0000313" key="2">
    <source>
        <dbReference type="EMBL" id="RBL91499.1"/>
    </source>
</evidence>
<name>A0A365XYP3_9BACT</name>
<dbReference type="AlphaFoldDB" id="A0A365XYP3"/>
<dbReference type="Pfam" id="PF07843">
    <property type="entry name" value="DUF1634"/>
    <property type="match status" value="1"/>
</dbReference>
<gene>
    <name evidence="2" type="ORF">DF182_02485</name>
</gene>
<organism evidence="2 3">
    <name type="scientific">Chitinophaga flava</name>
    <dbReference type="NCBI Taxonomy" id="2259036"/>
    <lineage>
        <taxon>Bacteria</taxon>
        <taxon>Pseudomonadati</taxon>
        <taxon>Bacteroidota</taxon>
        <taxon>Chitinophagia</taxon>
        <taxon>Chitinophagales</taxon>
        <taxon>Chitinophagaceae</taxon>
        <taxon>Chitinophaga</taxon>
    </lineage>
</organism>
<keyword evidence="1" id="KW-0472">Membrane</keyword>
<protein>
    <submittedName>
        <fullName evidence="2">DUF1634 domain-containing protein</fullName>
    </submittedName>
</protein>
<dbReference type="EMBL" id="QFFJ01000001">
    <property type="protein sequence ID" value="RBL91499.1"/>
    <property type="molecule type" value="Genomic_DNA"/>
</dbReference>
<proteinExistence type="predicted"/>
<keyword evidence="3" id="KW-1185">Reference proteome</keyword>
<comment type="caution">
    <text evidence="2">The sequence shown here is derived from an EMBL/GenBank/DDBJ whole genome shotgun (WGS) entry which is preliminary data.</text>
</comment>
<keyword evidence="1" id="KW-1133">Transmembrane helix</keyword>
<dbReference type="Proteomes" id="UP000253410">
    <property type="component" value="Unassembled WGS sequence"/>
</dbReference>
<feature type="transmembrane region" description="Helical" evidence="1">
    <location>
        <begin position="109"/>
        <end position="129"/>
    </location>
</feature>
<evidence type="ECO:0000256" key="1">
    <source>
        <dbReference type="SAM" id="Phobius"/>
    </source>
</evidence>
<feature type="transmembrane region" description="Helical" evidence="1">
    <location>
        <begin position="78"/>
        <end position="97"/>
    </location>
</feature>